<dbReference type="Gene3D" id="3.40.50.620">
    <property type="entry name" value="HUPs"/>
    <property type="match status" value="1"/>
</dbReference>
<keyword evidence="8 15" id="KW-0547">Nucleotide-binding</keyword>
<comment type="similarity">
    <text evidence="15">Belongs to the ribF family.</text>
</comment>
<evidence type="ECO:0000313" key="17">
    <source>
        <dbReference type="EMBL" id="KKM46872.1"/>
    </source>
</evidence>
<dbReference type="UniPathway" id="UPA00277">
    <property type="reaction ID" value="UER00407"/>
</dbReference>
<dbReference type="PANTHER" id="PTHR22749">
    <property type="entry name" value="RIBOFLAVIN KINASE/FMN ADENYLYLTRANSFERASE"/>
    <property type="match status" value="1"/>
</dbReference>
<dbReference type="InterPro" id="IPR023468">
    <property type="entry name" value="Riboflavin_kinase"/>
</dbReference>
<evidence type="ECO:0000256" key="9">
    <source>
        <dbReference type="ARBA" id="ARBA00022777"/>
    </source>
</evidence>
<reference evidence="18 20" key="2">
    <citation type="submission" date="2018-02" db="EMBL/GenBank/DDBJ databases">
        <title>Bacteriophage NCPPB3778 and a type I-E CRISPR drive the evolution of the US Biological Select Agent, Rathayibacter toxicus.</title>
        <authorList>
            <person name="Davis E.W.II."/>
            <person name="Tabima J.F."/>
            <person name="Weisberg A.J."/>
            <person name="Lopes L.D."/>
            <person name="Wiseman M.S."/>
            <person name="Wiseman M.S."/>
            <person name="Pupko T."/>
            <person name="Belcher M.S."/>
            <person name="Sechler A.J."/>
            <person name="Tancos M.A."/>
            <person name="Schroeder B.K."/>
            <person name="Murray T.D."/>
            <person name="Luster D.G."/>
            <person name="Schneider W.L."/>
            <person name="Rogers E."/>
            <person name="Andreote F.D."/>
            <person name="Grunwald N.J."/>
            <person name="Putnam M.L."/>
            <person name="Chang J.H."/>
        </authorList>
    </citation>
    <scope>NUCLEOTIDE SEQUENCE [LARGE SCALE GENOMIC DNA]</scope>
    <source>
        <strain evidence="18 20">FH99</strain>
    </source>
</reference>
<keyword evidence="6 15" id="KW-0808">Transferase</keyword>
<dbReference type="GO" id="GO:0008531">
    <property type="term" value="F:riboflavin kinase activity"/>
    <property type="evidence" value="ECO:0007669"/>
    <property type="project" value="UniProtKB-UniRule"/>
</dbReference>
<dbReference type="OrthoDB" id="9803667at2"/>
<dbReference type="FunFam" id="3.40.50.620:FF:000021">
    <property type="entry name" value="Riboflavin biosynthesis protein"/>
    <property type="match status" value="1"/>
</dbReference>
<dbReference type="GeneID" id="93666802"/>
<comment type="pathway">
    <text evidence="3 15">Cofactor biosynthesis; FMN biosynthesis; FMN from riboflavin (ATP route): step 1/1.</text>
</comment>
<evidence type="ECO:0000256" key="15">
    <source>
        <dbReference type="PIRNR" id="PIRNR004491"/>
    </source>
</evidence>
<comment type="function">
    <text evidence="1">Catalyzes the phosphorylation of riboflavin to FMN followed by the adenylation of FMN to FAD.</text>
</comment>
<dbReference type="InterPro" id="IPR014729">
    <property type="entry name" value="Rossmann-like_a/b/a_fold"/>
</dbReference>
<dbReference type="eggNOG" id="COG0196">
    <property type="taxonomic scope" value="Bacteria"/>
</dbReference>
<evidence type="ECO:0000256" key="13">
    <source>
        <dbReference type="ARBA" id="ARBA00047880"/>
    </source>
</evidence>
<keyword evidence="7 15" id="KW-0548">Nucleotidyltransferase</keyword>
<dbReference type="GO" id="GO:0006747">
    <property type="term" value="P:FAD biosynthetic process"/>
    <property type="evidence" value="ECO:0007669"/>
    <property type="project" value="UniProtKB-UniRule"/>
</dbReference>
<comment type="catalytic activity">
    <reaction evidence="14 15">
        <text>FMN + ATP + H(+) = FAD + diphosphate</text>
        <dbReference type="Rhea" id="RHEA:17237"/>
        <dbReference type="ChEBI" id="CHEBI:15378"/>
        <dbReference type="ChEBI" id="CHEBI:30616"/>
        <dbReference type="ChEBI" id="CHEBI:33019"/>
        <dbReference type="ChEBI" id="CHEBI:57692"/>
        <dbReference type="ChEBI" id="CHEBI:58210"/>
        <dbReference type="EC" id="2.7.7.2"/>
    </reaction>
</comment>
<dbReference type="PANTHER" id="PTHR22749:SF6">
    <property type="entry name" value="RIBOFLAVIN KINASE"/>
    <property type="match status" value="1"/>
</dbReference>
<dbReference type="Gene3D" id="2.40.30.30">
    <property type="entry name" value="Riboflavin kinase-like"/>
    <property type="match status" value="1"/>
</dbReference>
<evidence type="ECO:0000256" key="8">
    <source>
        <dbReference type="ARBA" id="ARBA00022741"/>
    </source>
</evidence>
<evidence type="ECO:0000259" key="16">
    <source>
        <dbReference type="SMART" id="SM00904"/>
    </source>
</evidence>
<dbReference type="GO" id="GO:0003919">
    <property type="term" value="F:FMN adenylyltransferase activity"/>
    <property type="evidence" value="ECO:0007669"/>
    <property type="project" value="UniProtKB-UniRule"/>
</dbReference>
<dbReference type="FunFam" id="2.40.30.30:FF:000003">
    <property type="entry name" value="Riboflavin biosynthesis protein"/>
    <property type="match status" value="1"/>
</dbReference>
<dbReference type="CDD" id="cd02064">
    <property type="entry name" value="FAD_synthetase_N"/>
    <property type="match status" value="1"/>
</dbReference>
<accession>A0A0C5BHW0</accession>
<keyword evidence="10 15" id="KW-0274">FAD</keyword>
<dbReference type="GO" id="GO:0005524">
    <property type="term" value="F:ATP binding"/>
    <property type="evidence" value="ECO:0007669"/>
    <property type="project" value="UniProtKB-UniRule"/>
</dbReference>
<feature type="domain" description="Riboflavin kinase" evidence="16">
    <location>
        <begin position="183"/>
        <end position="308"/>
    </location>
</feature>
<comment type="catalytic activity">
    <reaction evidence="13 15">
        <text>riboflavin + ATP = FMN + ADP + H(+)</text>
        <dbReference type="Rhea" id="RHEA:14357"/>
        <dbReference type="ChEBI" id="CHEBI:15378"/>
        <dbReference type="ChEBI" id="CHEBI:30616"/>
        <dbReference type="ChEBI" id="CHEBI:57986"/>
        <dbReference type="ChEBI" id="CHEBI:58210"/>
        <dbReference type="ChEBI" id="CHEBI:456216"/>
        <dbReference type="EC" id="2.7.1.26"/>
    </reaction>
</comment>
<dbReference type="SUPFAM" id="SSF52374">
    <property type="entry name" value="Nucleotidylyl transferase"/>
    <property type="match status" value="1"/>
</dbReference>
<sequence length="317" mass="34369">MRVETTPQSIKGVGPSVVTIGKFDGVHVGHRAVINTVRERARERGLASVVVTFDRNPLSVIAPERCPPPLMGNEQKLELLADTGIDAVLLLTFDEELRALSPEEFVQKVLVSAVEARVVLVGSDFRFGVRGTGNITLLRTLGERHGFAVELIDDVRPEKGRRVSSTWIRELLAVGDVAHATVLLGHEPVVRGVVVHGAKRGRELGFPTANLSPESQGLIPADGVYAGRLAVDDLTYPAAISVGSNPTFVGVPPRQVEAYVLDETLDLYDRVVEVAFVERIRGMVAYAGSEPLIRQMKDDVRRVRMLLGIGMPFGSAS</sequence>
<keyword evidence="12" id="KW-0511">Multifunctional enzyme</keyword>
<dbReference type="EMBL" id="PSWU01000012">
    <property type="protein sequence ID" value="PPI14423.1"/>
    <property type="molecule type" value="Genomic_DNA"/>
</dbReference>
<evidence type="ECO:0000313" key="19">
    <source>
        <dbReference type="Proteomes" id="UP000052979"/>
    </source>
</evidence>
<organism evidence="17 19">
    <name type="scientific">Rathayibacter toxicus</name>
    <dbReference type="NCBI Taxonomy" id="145458"/>
    <lineage>
        <taxon>Bacteria</taxon>
        <taxon>Bacillati</taxon>
        <taxon>Actinomycetota</taxon>
        <taxon>Actinomycetes</taxon>
        <taxon>Micrococcales</taxon>
        <taxon>Microbacteriaceae</taxon>
        <taxon>Rathayibacter</taxon>
    </lineage>
</organism>
<evidence type="ECO:0000256" key="6">
    <source>
        <dbReference type="ARBA" id="ARBA00022679"/>
    </source>
</evidence>
<evidence type="ECO:0000256" key="4">
    <source>
        <dbReference type="ARBA" id="ARBA00022630"/>
    </source>
</evidence>
<dbReference type="InterPro" id="IPR002606">
    <property type="entry name" value="Riboflavin_kinase_bac"/>
</dbReference>
<evidence type="ECO:0000256" key="3">
    <source>
        <dbReference type="ARBA" id="ARBA00005201"/>
    </source>
</evidence>
<dbReference type="SMART" id="SM00904">
    <property type="entry name" value="Flavokinase"/>
    <property type="match status" value="1"/>
</dbReference>
<dbReference type="Proteomes" id="UP000052979">
    <property type="component" value="Unassembled WGS sequence"/>
</dbReference>
<dbReference type="SUPFAM" id="SSF82114">
    <property type="entry name" value="Riboflavin kinase-like"/>
    <property type="match status" value="1"/>
</dbReference>
<dbReference type="NCBIfam" id="NF004160">
    <property type="entry name" value="PRK05627.1-3"/>
    <property type="match status" value="1"/>
</dbReference>
<evidence type="ECO:0000256" key="14">
    <source>
        <dbReference type="ARBA" id="ARBA00049494"/>
    </source>
</evidence>
<dbReference type="EC" id="2.7.7.2" evidence="15"/>
<proteinExistence type="inferred from homology"/>
<dbReference type="GO" id="GO:0009231">
    <property type="term" value="P:riboflavin biosynthetic process"/>
    <property type="evidence" value="ECO:0007669"/>
    <property type="project" value="InterPro"/>
</dbReference>
<dbReference type="KEGG" id="rtc:APU90_09325"/>
<evidence type="ECO:0000256" key="11">
    <source>
        <dbReference type="ARBA" id="ARBA00022840"/>
    </source>
</evidence>
<dbReference type="PATRIC" id="fig|145458.7.peg.1774"/>
<dbReference type="EC" id="2.7.1.26" evidence="15"/>
<name>A0A0C5BHW0_9MICO</name>
<dbReference type="Proteomes" id="UP000237966">
    <property type="component" value="Unassembled WGS sequence"/>
</dbReference>
<dbReference type="KEGG" id="rtx:TI83_07760"/>
<evidence type="ECO:0000256" key="1">
    <source>
        <dbReference type="ARBA" id="ARBA00002121"/>
    </source>
</evidence>
<keyword evidence="5 15" id="KW-0288">FMN</keyword>
<comment type="pathway">
    <text evidence="2 15">Cofactor biosynthesis; FAD biosynthesis; FAD from FMN: step 1/1.</text>
</comment>
<evidence type="ECO:0000313" key="18">
    <source>
        <dbReference type="EMBL" id="PPI14423.1"/>
    </source>
</evidence>
<keyword evidence="4 15" id="KW-0285">Flavoprotein</keyword>
<evidence type="ECO:0000256" key="10">
    <source>
        <dbReference type="ARBA" id="ARBA00022827"/>
    </source>
</evidence>
<dbReference type="NCBIfam" id="TIGR00083">
    <property type="entry name" value="ribF"/>
    <property type="match status" value="1"/>
</dbReference>
<dbReference type="GO" id="GO:0009398">
    <property type="term" value="P:FMN biosynthetic process"/>
    <property type="evidence" value="ECO:0007669"/>
    <property type="project" value="UniProtKB-UniRule"/>
</dbReference>
<dbReference type="STRING" id="145458.APU90_09325"/>
<keyword evidence="11 15" id="KW-0067">ATP-binding</keyword>
<dbReference type="Pfam" id="PF06574">
    <property type="entry name" value="FAD_syn"/>
    <property type="match status" value="1"/>
</dbReference>
<evidence type="ECO:0000256" key="5">
    <source>
        <dbReference type="ARBA" id="ARBA00022643"/>
    </source>
</evidence>
<dbReference type="InterPro" id="IPR023465">
    <property type="entry name" value="Riboflavin_kinase_dom_sf"/>
</dbReference>
<keyword evidence="9 15" id="KW-0418">Kinase</keyword>
<comment type="caution">
    <text evidence="17">The sequence shown here is derived from an EMBL/GenBank/DDBJ whole genome shotgun (WGS) entry which is preliminary data.</text>
</comment>
<dbReference type="UniPathway" id="UPA00276">
    <property type="reaction ID" value="UER00406"/>
</dbReference>
<dbReference type="EMBL" id="LBFI01000011">
    <property type="protein sequence ID" value="KKM46872.1"/>
    <property type="molecule type" value="Genomic_DNA"/>
</dbReference>
<dbReference type="InterPro" id="IPR015865">
    <property type="entry name" value="Riboflavin_kinase_bac/euk"/>
</dbReference>
<dbReference type="InterPro" id="IPR015864">
    <property type="entry name" value="FAD_synthase"/>
</dbReference>
<evidence type="ECO:0000256" key="12">
    <source>
        <dbReference type="ARBA" id="ARBA00023268"/>
    </source>
</evidence>
<gene>
    <name evidence="18" type="ORF">C5C51_07580</name>
    <name evidence="17" type="ORF">VT73_00890</name>
</gene>
<dbReference type="Pfam" id="PF01687">
    <property type="entry name" value="Flavokinase"/>
    <property type="match status" value="1"/>
</dbReference>
<evidence type="ECO:0000256" key="7">
    <source>
        <dbReference type="ARBA" id="ARBA00022695"/>
    </source>
</evidence>
<evidence type="ECO:0000313" key="20">
    <source>
        <dbReference type="Proteomes" id="UP000237966"/>
    </source>
</evidence>
<reference evidence="17 19" key="1">
    <citation type="submission" date="2015-04" db="EMBL/GenBank/DDBJ databases">
        <title>Draft genome sequence of Rathayibacter toxicus strain FH-142 (AKA 70134 or CS 32), a Western Australian isolate.</title>
        <authorList>
            <consortium name="Consortium for Microbial Forensics and Genomics (microFORGE)"/>
            <person name="Knight B.M."/>
            <person name="Roberts D.P."/>
            <person name="Lin D."/>
            <person name="Hari K."/>
            <person name="Fletcher J."/>
            <person name="Melcher U."/>
            <person name="Blagden T."/>
            <person name="Luster D.G."/>
            <person name="Sechler A.J."/>
            <person name="Schneider W.L."/>
            <person name="Winegar R.A."/>
        </authorList>
    </citation>
    <scope>NUCLEOTIDE SEQUENCE [LARGE SCALE GENOMIC DNA]</scope>
    <source>
        <strain evidence="17 19">FH142</strain>
    </source>
</reference>
<keyword evidence="19" id="KW-1185">Reference proteome</keyword>
<dbReference type="PIRSF" id="PIRSF004491">
    <property type="entry name" value="FAD_Synth"/>
    <property type="match status" value="1"/>
</dbReference>
<evidence type="ECO:0000256" key="2">
    <source>
        <dbReference type="ARBA" id="ARBA00004726"/>
    </source>
</evidence>
<protein>
    <recommendedName>
        <fullName evidence="15">Riboflavin biosynthesis protein</fullName>
    </recommendedName>
    <domain>
        <recommendedName>
            <fullName evidence="15">Riboflavin kinase</fullName>
            <ecNumber evidence="15">2.7.1.26</ecNumber>
        </recommendedName>
        <alternativeName>
            <fullName evidence="15">Flavokinase</fullName>
        </alternativeName>
    </domain>
    <domain>
        <recommendedName>
            <fullName evidence="15">FMN adenylyltransferase</fullName>
            <ecNumber evidence="15">2.7.7.2</ecNumber>
        </recommendedName>
        <alternativeName>
            <fullName evidence="15">FAD pyrophosphorylase</fullName>
        </alternativeName>
        <alternativeName>
            <fullName evidence="15">FAD synthase</fullName>
        </alternativeName>
    </domain>
</protein>
<dbReference type="RefSeq" id="WP_042734183.1">
    <property type="nucleotide sequence ID" value="NZ_CP010848.1"/>
</dbReference>
<dbReference type="AlphaFoldDB" id="A0A0C5BHW0"/>